<keyword evidence="3 5" id="KW-1133">Transmembrane helix</keyword>
<evidence type="ECO:0000256" key="2">
    <source>
        <dbReference type="ARBA" id="ARBA00022692"/>
    </source>
</evidence>
<keyword evidence="2 5" id="KW-0812">Transmembrane</keyword>
<feature type="transmembrane region" description="Helical" evidence="5">
    <location>
        <begin position="106"/>
        <end position="136"/>
    </location>
</feature>
<reference evidence="7 8" key="1">
    <citation type="submission" date="2020-08" db="EMBL/GenBank/DDBJ databases">
        <title>Genome Sequencing of Nocardia wallacei strain FMUON74 and assembly.</title>
        <authorList>
            <person name="Toyokawa M."/>
            <person name="Uesaka K."/>
        </authorList>
    </citation>
    <scope>NUCLEOTIDE SEQUENCE [LARGE SCALE GENOMIC DNA]</scope>
    <source>
        <strain evidence="7 8">FMUON74</strain>
    </source>
</reference>
<keyword evidence="4 5" id="KW-0472">Membrane</keyword>
<evidence type="ECO:0000256" key="4">
    <source>
        <dbReference type="ARBA" id="ARBA00023136"/>
    </source>
</evidence>
<dbReference type="GO" id="GO:0005886">
    <property type="term" value="C:plasma membrane"/>
    <property type="evidence" value="ECO:0007669"/>
    <property type="project" value="TreeGrafter"/>
</dbReference>
<comment type="subcellular location">
    <subcellularLocation>
        <location evidence="1">Membrane</location>
        <topology evidence="1">Multi-pass membrane protein</topology>
    </subcellularLocation>
</comment>
<dbReference type="Pfam" id="PF01699">
    <property type="entry name" value="Na_Ca_ex"/>
    <property type="match status" value="2"/>
</dbReference>
<feature type="transmembrane region" description="Helical" evidence="5">
    <location>
        <begin position="200"/>
        <end position="221"/>
    </location>
</feature>
<dbReference type="EMBL" id="AP023396">
    <property type="protein sequence ID" value="BCK56330.1"/>
    <property type="molecule type" value="Genomic_DNA"/>
</dbReference>
<dbReference type="GeneID" id="80348579"/>
<keyword evidence="8" id="KW-1185">Reference proteome</keyword>
<dbReference type="Proteomes" id="UP000516173">
    <property type="component" value="Chromosome"/>
</dbReference>
<evidence type="ECO:0000256" key="1">
    <source>
        <dbReference type="ARBA" id="ARBA00004141"/>
    </source>
</evidence>
<dbReference type="InterPro" id="IPR044880">
    <property type="entry name" value="NCX_ion-bd_dom_sf"/>
</dbReference>
<sequence length="312" mass="31312">MLAGLAVLPLAADQLVLGAARVARQLRVAPAIVGVIIIGLGTSAPEFVVSGTAAGTGNGGIAAGNLVGSNILNITLVLGVAALAGTVSATSAVINREVFVSTAAVALFAAAMLIGLNLWTGLLLCAGAVIAITALVRWARTDQNNLAVTEQAVEFTTTGSDTPPRAGREMARTAAGLAGVLLAAQLLVSNAAAIATRFGVPQVVIGATLVALGTSIPELVAAVQAQRRGETELLIGNVFGSNMFNSLIGGGLVGILTGPGDSVPIRTVLVLAMVATTGLAWLLLRRDLRLTTAEAGLLLLGYIATLPLIFTS</sequence>
<feature type="transmembrane region" description="Helical" evidence="5">
    <location>
        <begin position="233"/>
        <end position="257"/>
    </location>
</feature>
<feature type="transmembrane region" description="Helical" evidence="5">
    <location>
        <begin position="291"/>
        <end position="310"/>
    </location>
</feature>
<feature type="transmembrane region" description="Helical" evidence="5">
    <location>
        <begin position="263"/>
        <end position="284"/>
    </location>
</feature>
<dbReference type="AlphaFoldDB" id="A0A7G1KMN7"/>
<dbReference type="InterPro" id="IPR004837">
    <property type="entry name" value="NaCa_Exmemb"/>
</dbReference>
<feature type="domain" description="Sodium/calcium exchanger membrane region" evidence="6">
    <location>
        <begin position="174"/>
        <end position="306"/>
    </location>
</feature>
<evidence type="ECO:0000313" key="8">
    <source>
        <dbReference type="Proteomes" id="UP000516173"/>
    </source>
</evidence>
<feature type="transmembrane region" description="Helical" evidence="5">
    <location>
        <begin position="28"/>
        <end position="49"/>
    </location>
</feature>
<evidence type="ECO:0000256" key="5">
    <source>
        <dbReference type="SAM" id="Phobius"/>
    </source>
</evidence>
<dbReference type="Gene3D" id="1.20.1420.30">
    <property type="entry name" value="NCX, central ion-binding region"/>
    <property type="match status" value="2"/>
</dbReference>
<organism evidence="7 8">
    <name type="scientific">Nocardia wallacei</name>
    <dbReference type="NCBI Taxonomy" id="480035"/>
    <lineage>
        <taxon>Bacteria</taxon>
        <taxon>Bacillati</taxon>
        <taxon>Actinomycetota</taxon>
        <taxon>Actinomycetes</taxon>
        <taxon>Mycobacteriales</taxon>
        <taxon>Nocardiaceae</taxon>
        <taxon>Nocardia</taxon>
    </lineage>
</organism>
<dbReference type="InterPro" id="IPR004481">
    <property type="entry name" value="K/Na/Ca-exchanger"/>
</dbReference>
<dbReference type="KEGG" id="nwl:NWFMUON74_41020"/>
<evidence type="ECO:0000259" key="6">
    <source>
        <dbReference type="Pfam" id="PF01699"/>
    </source>
</evidence>
<evidence type="ECO:0000256" key="3">
    <source>
        <dbReference type="ARBA" id="ARBA00022989"/>
    </source>
</evidence>
<accession>A0A7G1KMN7</accession>
<dbReference type="GO" id="GO:0005262">
    <property type="term" value="F:calcium channel activity"/>
    <property type="evidence" value="ECO:0007669"/>
    <property type="project" value="TreeGrafter"/>
</dbReference>
<protein>
    <submittedName>
        <fullName evidence="7">Sodium:calcium antiporter</fullName>
    </submittedName>
</protein>
<gene>
    <name evidence="7" type="ORF">NWFMUON74_41020</name>
</gene>
<feature type="domain" description="Sodium/calcium exchanger membrane region" evidence="6">
    <location>
        <begin position="2"/>
        <end position="132"/>
    </location>
</feature>
<dbReference type="PANTHER" id="PTHR10846">
    <property type="entry name" value="SODIUM/POTASSIUM/CALCIUM EXCHANGER"/>
    <property type="match status" value="1"/>
</dbReference>
<feature type="transmembrane region" description="Helical" evidence="5">
    <location>
        <begin position="70"/>
        <end position="94"/>
    </location>
</feature>
<dbReference type="RefSeq" id="WP_197986882.1">
    <property type="nucleotide sequence ID" value="NZ_AP023396.1"/>
</dbReference>
<feature type="transmembrane region" description="Helical" evidence="5">
    <location>
        <begin position="174"/>
        <end position="194"/>
    </location>
</feature>
<dbReference type="GO" id="GO:0008273">
    <property type="term" value="F:calcium, potassium:sodium antiporter activity"/>
    <property type="evidence" value="ECO:0007669"/>
    <property type="project" value="TreeGrafter"/>
</dbReference>
<name>A0A7G1KMN7_9NOCA</name>
<dbReference type="GO" id="GO:0006874">
    <property type="term" value="P:intracellular calcium ion homeostasis"/>
    <property type="evidence" value="ECO:0007669"/>
    <property type="project" value="TreeGrafter"/>
</dbReference>
<evidence type="ECO:0000313" key="7">
    <source>
        <dbReference type="EMBL" id="BCK56330.1"/>
    </source>
</evidence>
<dbReference type="PANTHER" id="PTHR10846:SF8">
    <property type="entry name" value="INNER MEMBRANE PROTEIN YRBG"/>
    <property type="match status" value="1"/>
</dbReference>
<proteinExistence type="predicted"/>